<organism evidence="1 3">
    <name type="scientific">Rotaria sordida</name>
    <dbReference type="NCBI Taxonomy" id="392033"/>
    <lineage>
        <taxon>Eukaryota</taxon>
        <taxon>Metazoa</taxon>
        <taxon>Spiralia</taxon>
        <taxon>Gnathifera</taxon>
        <taxon>Rotifera</taxon>
        <taxon>Eurotatoria</taxon>
        <taxon>Bdelloidea</taxon>
        <taxon>Philodinida</taxon>
        <taxon>Philodinidae</taxon>
        <taxon>Rotaria</taxon>
    </lineage>
</organism>
<name>A0A815VT95_9BILA</name>
<dbReference type="EMBL" id="CAJNOT010011504">
    <property type="protein sequence ID" value="CAF1534425.1"/>
    <property type="molecule type" value="Genomic_DNA"/>
</dbReference>
<proteinExistence type="predicted"/>
<evidence type="ECO:0000313" key="1">
    <source>
        <dbReference type="EMBL" id="CAF1534425.1"/>
    </source>
</evidence>
<evidence type="ECO:0000313" key="2">
    <source>
        <dbReference type="EMBL" id="CAF4281088.1"/>
    </source>
</evidence>
<reference evidence="1" key="1">
    <citation type="submission" date="2021-02" db="EMBL/GenBank/DDBJ databases">
        <authorList>
            <person name="Nowell W R."/>
        </authorList>
    </citation>
    <scope>NUCLEOTIDE SEQUENCE</scope>
</reference>
<dbReference type="AlphaFoldDB" id="A0A815VT95"/>
<feature type="non-terminal residue" evidence="1">
    <location>
        <position position="1"/>
    </location>
</feature>
<sequence>TYELDKLSPEQRFRVRHEAMHVEMVLVLLELIIFDLIK</sequence>
<gene>
    <name evidence="2" type="ORF">JBS370_LOCUS39757</name>
    <name evidence="1" type="ORF">ZHD862_LOCUS38855</name>
</gene>
<evidence type="ECO:0000313" key="3">
    <source>
        <dbReference type="Proteomes" id="UP000663864"/>
    </source>
</evidence>
<dbReference type="EMBL" id="CAJOBD010030119">
    <property type="protein sequence ID" value="CAF4281088.1"/>
    <property type="molecule type" value="Genomic_DNA"/>
</dbReference>
<dbReference type="Proteomes" id="UP000663864">
    <property type="component" value="Unassembled WGS sequence"/>
</dbReference>
<protein>
    <submittedName>
        <fullName evidence="1">Uncharacterized protein</fullName>
    </submittedName>
</protein>
<dbReference type="Proteomes" id="UP000663836">
    <property type="component" value="Unassembled WGS sequence"/>
</dbReference>
<accession>A0A815VT95</accession>
<comment type="caution">
    <text evidence="1">The sequence shown here is derived from an EMBL/GenBank/DDBJ whole genome shotgun (WGS) entry which is preliminary data.</text>
</comment>